<evidence type="ECO:0000313" key="2">
    <source>
        <dbReference type="EMBL" id="MFC6197072.1"/>
    </source>
</evidence>
<keyword evidence="1" id="KW-0732">Signal</keyword>
<dbReference type="RefSeq" id="WP_377375414.1">
    <property type="nucleotide sequence ID" value="NZ_JBHSSW010000004.1"/>
</dbReference>
<dbReference type="EMBL" id="JBHSSW010000004">
    <property type="protein sequence ID" value="MFC6197072.1"/>
    <property type="molecule type" value="Genomic_DNA"/>
</dbReference>
<dbReference type="Proteomes" id="UP001596303">
    <property type="component" value="Unassembled WGS sequence"/>
</dbReference>
<accession>A0ABW1S6M6</accession>
<feature type="chain" id="PRO_5046242830" evidence="1">
    <location>
        <begin position="20"/>
        <end position="208"/>
    </location>
</feature>
<gene>
    <name evidence="2" type="ORF">ACFQDM_03240</name>
</gene>
<feature type="signal peptide" evidence="1">
    <location>
        <begin position="1"/>
        <end position="19"/>
    </location>
</feature>
<proteinExistence type="predicted"/>
<keyword evidence="3" id="KW-1185">Reference proteome</keyword>
<evidence type="ECO:0000313" key="3">
    <source>
        <dbReference type="Proteomes" id="UP001596303"/>
    </source>
</evidence>
<comment type="caution">
    <text evidence="2">The sequence shown here is derived from an EMBL/GenBank/DDBJ whole genome shotgun (WGS) entry which is preliminary data.</text>
</comment>
<reference evidence="3" key="1">
    <citation type="journal article" date="2019" name="Int. J. Syst. Evol. Microbiol.">
        <title>The Global Catalogue of Microorganisms (GCM) 10K type strain sequencing project: providing services to taxonomists for standard genome sequencing and annotation.</title>
        <authorList>
            <consortium name="The Broad Institute Genomics Platform"/>
            <consortium name="The Broad Institute Genome Sequencing Center for Infectious Disease"/>
            <person name="Wu L."/>
            <person name="Ma J."/>
        </authorList>
    </citation>
    <scope>NUCLEOTIDE SEQUENCE [LARGE SCALE GENOMIC DNA]</scope>
    <source>
        <strain evidence="3">CGMCC-1.15741</strain>
    </source>
</reference>
<organism evidence="2 3">
    <name type="scientific">Ponticaulis profundi</name>
    <dbReference type="NCBI Taxonomy" id="2665222"/>
    <lineage>
        <taxon>Bacteria</taxon>
        <taxon>Pseudomonadati</taxon>
        <taxon>Pseudomonadota</taxon>
        <taxon>Alphaproteobacteria</taxon>
        <taxon>Hyphomonadales</taxon>
        <taxon>Hyphomonadaceae</taxon>
        <taxon>Ponticaulis</taxon>
    </lineage>
</organism>
<sequence length="208" mass="22933">MHRLVLLFIAVGFAGLSHAQDLRPNQAPVRPGLQAQPRMTDVELRNMQTRSLSLADKLTFASATLKTNLNAADLKPSFTLNVQEAEFKKPGKASLTMRTKEGGGMSIFQVKGSVPQVGITGASDVWFDIRNSDYDRWLVTVTLRGEGANPLSFRYFSAGQHRTDTLPTNGIQTYNFVVEAGIGPKRLSIINDTPGTYYLRTFEVTPID</sequence>
<protein>
    <submittedName>
        <fullName evidence="2">Uncharacterized protein</fullName>
    </submittedName>
</protein>
<name>A0ABW1S6M6_9PROT</name>
<evidence type="ECO:0000256" key="1">
    <source>
        <dbReference type="SAM" id="SignalP"/>
    </source>
</evidence>